<feature type="compositionally biased region" description="Basic and acidic residues" evidence="1">
    <location>
        <begin position="101"/>
        <end position="119"/>
    </location>
</feature>
<dbReference type="PANTHER" id="PTHR34572">
    <property type="entry name" value="GOLGIN FAMILY A PROTEIN"/>
    <property type="match status" value="1"/>
</dbReference>
<protein>
    <submittedName>
        <fullName evidence="2">Uncharacterized protein</fullName>
    </submittedName>
</protein>
<comment type="caution">
    <text evidence="2">The sequence shown here is derived from an EMBL/GenBank/DDBJ whole genome shotgun (WGS) entry which is preliminary data.</text>
</comment>
<feature type="region of interest" description="Disordered" evidence="1">
    <location>
        <begin position="33"/>
        <end position="63"/>
    </location>
</feature>
<reference evidence="2" key="1">
    <citation type="journal article" date="2023" name="GigaByte">
        <title>Genome assembly of the bearded iris, Iris pallida Lam.</title>
        <authorList>
            <person name="Bruccoleri R.E."/>
            <person name="Oakeley E.J."/>
            <person name="Faust A.M.E."/>
            <person name="Altorfer M."/>
            <person name="Dessus-Babus S."/>
            <person name="Burckhardt D."/>
            <person name="Oertli M."/>
            <person name="Naumann U."/>
            <person name="Petersen F."/>
            <person name="Wong J."/>
        </authorList>
    </citation>
    <scope>NUCLEOTIDE SEQUENCE</scope>
    <source>
        <strain evidence="2">GSM-AAB239-AS_SAM_17_03QT</strain>
    </source>
</reference>
<dbReference type="AlphaFoldDB" id="A0AAX6DVA9"/>
<proteinExistence type="predicted"/>
<dbReference type="Proteomes" id="UP001140949">
    <property type="component" value="Unassembled WGS sequence"/>
</dbReference>
<reference evidence="2" key="2">
    <citation type="submission" date="2023-04" db="EMBL/GenBank/DDBJ databases">
        <authorList>
            <person name="Bruccoleri R.E."/>
            <person name="Oakeley E.J."/>
            <person name="Faust A.-M."/>
            <person name="Dessus-Babus S."/>
            <person name="Altorfer M."/>
            <person name="Burckhardt D."/>
            <person name="Oertli M."/>
            <person name="Naumann U."/>
            <person name="Petersen F."/>
            <person name="Wong J."/>
        </authorList>
    </citation>
    <scope>NUCLEOTIDE SEQUENCE</scope>
    <source>
        <strain evidence="2">GSM-AAB239-AS_SAM_17_03QT</strain>
        <tissue evidence="2">Leaf</tissue>
    </source>
</reference>
<dbReference type="PANTHER" id="PTHR34572:SF1">
    <property type="entry name" value="GOLGIN FAMILY A PROTEIN"/>
    <property type="match status" value="1"/>
</dbReference>
<sequence>MEGVGARLGRSSTRYGGPATVFSGPVRKWKKKWVPLTPTTTTATTTTATNNHHHSNNSSPSNLVLYKWTPISKENTTTTDSPADAEPQRKKFRYVPIAVIEEQKQEVGAKSDDENKLEDGDPAPQPSQTSGSEGKPDENKVKQENQILDKDGAPTAEANETSLDLNLGFKAHDGYSGTDQRMGEQDESSDQLERMTSAGDVEMRSAAATEVESRKKWKAVTNELDMGA</sequence>
<accession>A0AAX6DVA9</accession>
<dbReference type="EMBL" id="JANAVB010041815">
    <property type="protein sequence ID" value="KAJ6795752.1"/>
    <property type="molecule type" value="Genomic_DNA"/>
</dbReference>
<feature type="region of interest" description="Disordered" evidence="1">
    <location>
        <begin position="1"/>
        <end position="21"/>
    </location>
</feature>
<feature type="region of interest" description="Disordered" evidence="1">
    <location>
        <begin position="101"/>
        <end position="215"/>
    </location>
</feature>
<evidence type="ECO:0000256" key="1">
    <source>
        <dbReference type="SAM" id="MobiDB-lite"/>
    </source>
</evidence>
<evidence type="ECO:0000313" key="2">
    <source>
        <dbReference type="EMBL" id="KAJ6795752.1"/>
    </source>
</evidence>
<name>A0AAX6DVA9_IRIPA</name>
<gene>
    <name evidence="2" type="ORF">M6B38_224300</name>
</gene>
<feature type="compositionally biased region" description="Low complexity" evidence="1">
    <location>
        <begin position="37"/>
        <end position="62"/>
    </location>
</feature>
<evidence type="ECO:0000313" key="3">
    <source>
        <dbReference type="Proteomes" id="UP001140949"/>
    </source>
</evidence>
<organism evidence="2 3">
    <name type="scientific">Iris pallida</name>
    <name type="common">Sweet iris</name>
    <dbReference type="NCBI Taxonomy" id="29817"/>
    <lineage>
        <taxon>Eukaryota</taxon>
        <taxon>Viridiplantae</taxon>
        <taxon>Streptophyta</taxon>
        <taxon>Embryophyta</taxon>
        <taxon>Tracheophyta</taxon>
        <taxon>Spermatophyta</taxon>
        <taxon>Magnoliopsida</taxon>
        <taxon>Liliopsida</taxon>
        <taxon>Asparagales</taxon>
        <taxon>Iridaceae</taxon>
        <taxon>Iridoideae</taxon>
        <taxon>Irideae</taxon>
        <taxon>Iris</taxon>
    </lineage>
</organism>
<feature type="compositionally biased region" description="Basic and acidic residues" evidence="1">
    <location>
        <begin position="134"/>
        <end position="152"/>
    </location>
</feature>
<keyword evidence="3" id="KW-1185">Reference proteome</keyword>